<reference evidence="8 9" key="1">
    <citation type="submission" date="2019-10" db="EMBL/GenBank/DDBJ databases">
        <title>Nonomuraea sp. nov., isolated from Phyllanthus amarus.</title>
        <authorList>
            <person name="Klykleung N."/>
            <person name="Tanasupawat S."/>
        </authorList>
    </citation>
    <scope>NUCLEOTIDE SEQUENCE [LARGE SCALE GENOMIC DNA]</scope>
    <source>
        <strain evidence="8 9">PA1-10</strain>
    </source>
</reference>
<evidence type="ECO:0000256" key="3">
    <source>
        <dbReference type="ARBA" id="ARBA00022679"/>
    </source>
</evidence>
<evidence type="ECO:0000313" key="9">
    <source>
        <dbReference type="Proteomes" id="UP000312512"/>
    </source>
</evidence>
<dbReference type="InterPro" id="IPR051198">
    <property type="entry name" value="BchE-like"/>
</dbReference>
<dbReference type="SFLD" id="SFLDG01082">
    <property type="entry name" value="B12-binding_domain_containing"/>
    <property type="match status" value="1"/>
</dbReference>
<keyword evidence="6" id="KW-0408">Iron</keyword>
<name>A0A5C4WRV7_9ACTN</name>
<dbReference type="GO" id="GO:0005829">
    <property type="term" value="C:cytosol"/>
    <property type="evidence" value="ECO:0007669"/>
    <property type="project" value="TreeGrafter"/>
</dbReference>
<protein>
    <submittedName>
        <fullName evidence="8">Hopanoid C-3 methylase HpnR</fullName>
    </submittedName>
</protein>
<dbReference type="Gene3D" id="3.40.50.280">
    <property type="entry name" value="Cobalamin-binding domain"/>
    <property type="match status" value="1"/>
</dbReference>
<dbReference type="AlphaFoldDB" id="A0A5C4WRV7"/>
<dbReference type="SMART" id="SM00729">
    <property type="entry name" value="Elp3"/>
    <property type="match status" value="1"/>
</dbReference>
<comment type="cofactor">
    <cofactor evidence="1">
        <name>[4Fe-4S] cluster</name>
        <dbReference type="ChEBI" id="CHEBI:49883"/>
    </cofactor>
</comment>
<dbReference type="OrthoDB" id="5298546at2"/>
<dbReference type="GO" id="GO:0051536">
    <property type="term" value="F:iron-sulfur cluster binding"/>
    <property type="evidence" value="ECO:0007669"/>
    <property type="project" value="UniProtKB-KW"/>
</dbReference>
<dbReference type="InterPro" id="IPR013785">
    <property type="entry name" value="Aldolase_TIM"/>
</dbReference>
<dbReference type="PROSITE" id="PS51332">
    <property type="entry name" value="B12_BINDING"/>
    <property type="match status" value="1"/>
</dbReference>
<dbReference type="RefSeq" id="WP_139629356.1">
    <property type="nucleotide sequence ID" value="NZ_CP045572.1"/>
</dbReference>
<dbReference type="Gene3D" id="3.20.20.70">
    <property type="entry name" value="Aldolase class I"/>
    <property type="match status" value="1"/>
</dbReference>
<dbReference type="SFLD" id="SFLDS00029">
    <property type="entry name" value="Radical_SAM"/>
    <property type="match status" value="1"/>
</dbReference>
<dbReference type="SUPFAM" id="SSF52242">
    <property type="entry name" value="Cobalamin (vitamin B12)-binding domain"/>
    <property type="match status" value="1"/>
</dbReference>
<organism evidence="8 9">
    <name type="scientific">Nonomuraea phyllanthi</name>
    <dbReference type="NCBI Taxonomy" id="2219224"/>
    <lineage>
        <taxon>Bacteria</taxon>
        <taxon>Bacillati</taxon>
        <taxon>Actinomycetota</taxon>
        <taxon>Actinomycetes</taxon>
        <taxon>Streptosporangiales</taxon>
        <taxon>Streptosporangiaceae</taxon>
        <taxon>Nonomuraea</taxon>
    </lineage>
</organism>
<accession>A0A5P9YHV9</accession>
<dbReference type="GO" id="GO:0008168">
    <property type="term" value="F:methyltransferase activity"/>
    <property type="evidence" value="ECO:0007669"/>
    <property type="project" value="UniProtKB-KW"/>
</dbReference>
<dbReference type="GO" id="GO:0031419">
    <property type="term" value="F:cobalamin binding"/>
    <property type="evidence" value="ECO:0007669"/>
    <property type="project" value="InterPro"/>
</dbReference>
<dbReference type="SUPFAM" id="SSF102114">
    <property type="entry name" value="Radical SAM enzymes"/>
    <property type="match status" value="1"/>
</dbReference>
<dbReference type="PROSITE" id="PS51918">
    <property type="entry name" value="RADICAL_SAM"/>
    <property type="match status" value="1"/>
</dbReference>
<sequence>MRTLLVHPSGLMYSEIFLRLEPLGLERVAGALRAAGHEVRLLDLQVFSHRDLHRELLDFEPEAVGFGLNYLPNVPEVLDLAQRVKSLFPRCFVFAGGHSVSFIASHVIAQSEGGLDAILRGEGEVGAPLLLAAARDGGLGEVPGAVTAEGACGKPPLLLTSLDEPRPARDLTRRRDKYFIGVLDPAASVEFTRGCPWDCSFCSAWTFYGRSYRKLSPEAAAEEVASIRERGIFIVDDVAFIRPEHGDAIAAELEKRRVKKEYYLETRADVLLRHPEVFERWRRLGLTYMFLGMEALDEEGLDLYRKRTSPDQNVKALELARAMGLTVAINLIVDPSWDVQQFELVRRWALSVPEIVNLTVMTPYPGTEIWHTESRNLTSRDYRLFDIQHAVVPTKLPLREFYRELVKTQAVMNRKHLGVAAAGKTLGIIGRNLLRGQTNFSRAIWKFRSVYNAGRQYGDHLREVRYQLPVPDQRAVKPADRRELYIHQRPST</sequence>
<evidence type="ECO:0000256" key="4">
    <source>
        <dbReference type="ARBA" id="ARBA00022691"/>
    </source>
</evidence>
<dbReference type="PANTHER" id="PTHR43409:SF7">
    <property type="entry name" value="BLL1977 PROTEIN"/>
    <property type="match status" value="1"/>
</dbReference>
<keyword evidence="4" id="KW-0949">S-adenosyl-L-methionine</keyword>
<evidence type="ECO:0000256" key="1">
    <source>
        <dbReference type="ARBA" id="ARBA00001966"/>
    </source>
</evidence>
<dbReference type="InterPro" id="IPR007197">
    <property type="entry name" value="rSAM"/>
</dbReference>
<evidence type="ECO:0000256" key="5">
    <source>
        <dbReference type="ARBA" id="ARBA00022723"/>
    </source>
</evidence>
<dbReference type="InterPro" id="IPR036724">
    <property type="entry name" value="Cobalamin-bd_sf"/>
</dbReference>
<dbReference type="InterPro" id="IPR027564">
    <property type="entry name" value="HpnR_B12_rSAM"/>
</dbReference>
<dbReference type="Pfam" id="PF04055">
    <property type="entry name" value="Radical_SAM"/>
    <property type="match status" value="1"/>
</dbReference>
<evidence type="ECO:0000256" key="7">
    <source>
        <dbReference type="ARBA" id="ARBA00023014"/>
    </source>
</evidence>
<keyword evidence="2 8" id="KW-0489">Methyltransferase</keyword>
<dbReference type="CDD" id="cd02068">
    <property type="entry name" value="radical_SAM_B12_BD"/>
    <property type="match status" value="1"/>
</dbReference>
<dbReference type="GO" id="GO:0032259">
    <property type="term" value="P:methylation"/>
    <property type="evidence" value="ECO:0007669"/>
    <property type="project" value="UniProtKB-KW"/>
</dbReference>
<dbReference type="InterPro" id="IPR058240">
    <property type="entry name" value="rSAM_sf"/>
</dbReference>
<proteinExistence type="predicted"/>
<dbReference type="InterPro" id="IPR006638">
    <property type="entry name" value="Elp3/MiaA/NifB-like_rSAM"/>
</dbReference>
<evidence type="ECO:0000256" key="6">
    <source>
        <dbReference type="ARBA" id="ARBA00023004"/>
    </source>
</evidence>
<dbReference type="SFLD" id="SFLDG01123">
    <property type="entry name" value="methyltransferase_(Class_B)"/>
    <property type="match status" value="1"/>
</dbReference>
<dbReference type="GO" id="GO:0046872">
    <property type="term" value="F:metal ion binding"/>
    <property type="evidence" value="ECO:0007669"/>
    <property type="project" value="UniProtKB-KW"/>
</dbReference>
<keyword evidence="7" id="KW-0411">Iron-sulfur</keyword>
<keyword evidence="3" id="KW-0808">Transferase</keyword>
<dbReference type="InterPro" id="IPR006158">
    <property type="entry name" value="Cobalamin-bd"/>
</dbReference>
<dbReference type="InterPro" id="IPR034466">
    <property type="entry name" value="Methyltransferase_Class_B"/>
</dbReference>
<evidence type="ECO:0000313" key="8">
    <source>
        <dbReference type="EMBL" id="KAB8196372.1"/>
    </source>
</evidence>
<keyword evidence="5" id="KW-0479">Metal-binding</keyword>
<dbReference type="NCBIfam" id="TIGR04367">
    <property type="entry name" value="HpnR_B12_rSAM"/>
    <property type="match status" value="1"/>
</dbReference>
<dbReference type="CDD" id="cd01335">
    <property type="entry name" value="Radical_SAM"/>
    <property type="match status" value="1"/>
</dbReference>
<dbReference type="PANTHER" id="PTHR43409">
    <property type="entry name" value="ANAEROBIC MAGNESIUM-PROTOPORPHYRIN IX MONOMETHYL ESTER CYCLASE-RELATED"/>
    <property type="match status" value="1"/>
</dbReference>
<dbReference type="Proteomes" id="UP000312512">
    <property type="component" value="Unassembled WGS sequence"/>
</dbReference>
<dbReference type="SFLD" id="SFLDF00565">
    <property type="entry name" value="hopanoid_C3-methyltransferase"/>
    <property type="match status" value="1"/>
</dbReference>
<keyword evidence="9" id="KW-1185">Reference proteome</keyword>
<evidence type="ECO:0000256" key="2">
    <source>
        <dbReference type="ARBA" id="ARBA00022603"/>
    </source>
</evidence>
<accession>A0A5C4WRV7</accession>
<dbReference type="EMBL" id="VDLX02000002">
    <property type="protein sequence ID" value="KAB8196372.1"/>
    <property type="molecule type" value="Genomic_DNA"/>
</dbReference>
<comment type="caution">
    <text evidence="8">The sequence shown here is derived from an EMBL/GenBank/DDBJ whole genome shotgun (WGS) entry which is preliminary data.</text>
</comment>
<gene>
    <name evidence="8" type="primary">hpnR</name>
    <name evidence="8" type="ORF">FH608_006355</name>
</gene>
<dbReference type="Pfam" id="PF02310">
    <property type="entry name" value="B12-binding"/>
    <property type="match status" value="1"/>
</dbReference>